<proteinExistence type="predicted"/>
<feature type="transmembrane region" description="Helical" evidence="1">
    <location>
        <begin position="99"/>
        <end position="123"/>
    </location>
</feature>
<dbReference type="RefSeq" id="WP_073017983.1">
    <property type="nucleotide sequence ID" value="NZ_FQWF01000004.1"/>
</dbReference>
<keyword evidence="3" id="KW-1185">Reference proteome</keyword>
<dbReference type="EMBL" id="FQWF01000004">
    <property type="protein sequence ID" value="SHG27085.1"/>
    <property type="molecule type" value="Genomic_DNA"/>
</dbReference>
<dbReference type="OrthoDB" id="1162022at2"/>
<dbReference type="Proteomes" id="UP000184020">
    <property type="component" value="Unassembled WGS sequence"/>
</dbReference>
<dbReference type="AlphaFoldDB" id="A0A1M5IFS6"/>
<evidence type="ECO:0000256" key="1">
    <source>
        <dbReference type="SAM" id="Phobius"/>
    </source>
</evidence>
<gene>
    <name evidence="2" type="ORF">SAMN05444372_10466</name>
</gene>
<organism evidence="2 3">
    <name type="scientific">Flavobacterium micromati</name>
    <dbReference type="NCBI Taxonomy" id="229205"/>
    <lineage>
        <taxon>Bacteria</taxon>
        <taxon>Pseudomonadati</taxon>
        <taxon>Bacteroidota</taxon>
        <taxon>Flavobacteriia</taxon>
        <taxon>Flavobacteriales</taxon>
        <taxon>Flavobacteriaceae</taxon>
        <taxon>Flavobacterium</taxon>
    </lineage>
</organism>
<keyword evidence="1" id="KW-0472">Membrane</keyword>
<sequence length="220" mass="24641">MYATIYTLVLIIHIISGFAGLASGTVAISKTNSIKTHKIAGKVFFYAMLFIFITSTLMCLMKTNHFLLLIGFFSFYLTCTGLRILQLKSITKNKLEPTFVDYVISITGISVGISILILAFFLFQSNNNFGVVCLFFGSISIFLGVSDGRKFNKAFTNKFYWINTHAMRMAGAYVATVTAFIVVNVQINQGWILWILPSLIIIPIAKKLVKNKVNQFQTKI</sequence>
<feature type="transmembrane region" description="Helical" evidence="1">
    <location>
        <begin position="166"/>
        <end position="185"/>
    </location>
</feature>
<keyword evidence="1" id="KW-1133">Transmembrane helix</keyword>
<evidence type="ECO:0008006" key="4">
    <source>
        <dbReference type="Google" id="ProtNLM"/>
    </source>
</evidence>
<feature type="transmembrane region" description="Helical" evidence="1">
    <location>
        <begin position="191"/>
        <end position="209"/>
    </location>
</feature>
<feature type="transmembrane region" description="Helical" evidence="1">
    <location>
        <begin position="39"/>
        <end position="60"/>
    </location>
</feature>
<protein>
    <recommendedName>
        <fullName evidence="4">DUF2306 domain-containing protein</fullName>
    </recommendedName>
</protein>
<feature type="transmembrane region" description="Helical" evidence="1">
    <location>
        <begin position="66"/>
        <end position="87"/>
    </location>
</feature>
<feature type="transmembrane region" description="Helical" evidence="1">
    <location>
        <begin position="129"/>
        <end position="145"/>
    </location>
</feature>
<accession>A0A1M5IFS6</accession>
<reference evidence="3" key="1">
    <citation type="submission" date="2016-11" db="EMBL/GenBank/DDBJ databases">
        <authorList>
            <person name="Varghese N."/>
            <person name="Submissions S."/>
        </authorList>
    </citation>
    <scope>NUCLEOTIDE SEQUENCE [LARGE SCALE GENOMIC DNA]</scope>
    <source>
        <strain evidence="3">DSM 17659</strain>
    </source>
</reference>
<evidence type="ECO:0000313" key="3">
    <source>
        <dbReference type="Proteomes" id="UP000184020"/>
    </source>
</evidence>
<evidence type="ECO:0000313" key="2">
    <source>
        <dbReference type="EMBL" id="SHG27085.1"/>
    </source>
</evidence>
<keyword evidence="1" id="KW-0812">Transmembrane</keyword>
<feature type="transmembrane region" description="Helical" evidence="1">
    <location>
        <begin position="6"/>
        <end position="27"/>
    </location>
</feature>
<name>A0A1M5IFS6_9FLAO</name>
<dbReference type="STRING" id="229205.SAMN05444372_10466"/>